<keyword evidence="10" id="KW-1185">Reference proteome</keyword>
<feature type="transmembrane region" description="Helical" evidence="7">
    <location>
        <begin position="277"/>
        <end position="299"/>
    </location>
</feature>
<keyword evidence="4 7" id="KW-1133">Transmembrane helix</keyword>
<feature type="transmembrane region" description="Helical" evidence="7">
    <location>
        <begin position="57"/>
        <end position="83"/>
    </location>
</feature>
<feature type="transmembrane region" description="Helical" evidence="7">
    <location>
        <begin position="319"/>
        <end position="340"/>
    </location>
</feature>
<reference evidence="9 10" key="1">
    <citation type="submission" date="2019-07" db="EMBL/GenBank/DDBJ databases">
        <authorList>
            <person name="Friedrich A."/>
            <person name="Schacherer J."/>
        </authorList>
    </citation>
    <scope>NUCLEOTIDE SEQUENCE [LARGE SCALE GENOMIC DNA]</scope>
</reference>
<gene>
    <name evidence="9" type="ORF">DEBR0S2_20406G</name>
</gene>
<feature type="compositionally biased region" description="Low complexity" evidence="6">
    <location>
        <begin position="1"/>
        <end position="12"/>
    </location>
</feature>
<feature type="transmembrane region" description="Helical" evidence="7">
    <location>
        <begin position="150"/>
        <end position="171"/>
    </location>
</feature>
<feature type="transmembrane region" description="Helical" evidence="7">
    <location>
        <begin position="183"/>
        <end position="204"/>
    </location>
</feature>
<organism evidence="9 10">
    <name type="scientific">Dekkera bruxellensis</name>
    <name type="common">Brettanomyces custersii</name>
    <dbReference type="NCBI Taxonomy" id="5007"/>
    <lineage>
        <taxon>Eukaryota</taxon>
        <taxon>Fungi</taxon>
        <taxon>Dikarya</taxon>
        <taxon>Ascomycota</taxon>
        <taxon>Saccharomycotina</taxon>
        <taxon>Pichiomycetes</taxon>
        <taxon>Pichiales</taxon>
        <taxon>Pichiaceae</taxon>
        <taxon>Brettanomyces</taxon>
    </lineage>
</organism>
<feature type="compositionally biased region" description="Basic and acidic residues" evidence="6">
    <location>
        <begin position="35"/>
        <end position="44"/>
    </location>
</feature>
<dbReference type="AlphaFoldDB" id="A0A7D9GZL5"/>
<dbReference type="InterPro" id="IPR020846">
    <property type="entry name" value="MFS_dom"/>
</dbReference>
<dbReference type="Gene3D" id="1.20.1250.20">
    <property type="entry name" value="MFS general substrate transporter like domains"/>
    <property type="match status" value="1"/>
</dbReference>
<feature type="transmembrane region" description="Helical" evidence="7">
    <location>
        <begin position="251"/>
        <end position="271"/>
    </location>
</feature>
<dbReference type="EMBL" id="CABFWN010000002">
    <property type="protein sequence ID" value="VUG17962.1"/>
    <property type="molecule type" value="Genomic_DNA"/>
</dbReference>
<dbReference type="PANTHER" id="PTHR23501:SF198">
    <property type="entry name" value="AZOLE RESISTANCE PROTEIN 1-RELATED"/>
    <property type="match status" value="1"/>
</dbReference>
<name>A0A7D9GZL5_DEKBR</name>
<evidence type="ECO:0000313" key="10">
    <source>
        <dbReference type="Proteomes" id="UP000478008"/>
    </source>
</evidence>
<protein>
    <submittedName>
        <fullName evidence="9">DEBR0S2_20406g1_1</fullName>
    </submittedName>
</protein>
<evidence type="ECO:0000256" key="6">
    <source>
        <dbReference type="SAM" id="MobiDB-lite"/>
    </source>
</evidence>
<evidence type="ECO:0000256" key="5">
    <source>
        <dbReference type="ARBA" id="ARBA00023136"/>
    </source>
</evidence>
<feature type="transmembrane region" description="Helical" evidence="7">
    <location>
        <begin position="95"/>
        <end position="113"/>
    </location>
</feature>
<keyword evidence="5 7" id="KW-0472">Membrane</keyword>
<dbReference type="PROSITE" id="PS50850">
    <property type="entry name" value="MFS"/>
    <property type="match status" value="1"/>
</dbReference>
<evidence type="ECO:0000256" key="7">
    <source>
        <dbReference type="SAM" id="Phobius"/>
    </source>
</evidence>
<proteinExistence type="inferred from homology"/>
<dbReference type="Pfam" id="PF07690">
    <property type="entry name" value="MFS_1"/>
    <property type="match status" value="1"/>
</dbReference>
<feature type="domain" description="Major facilitator superfamily (MFS) profile" evidence="8">
    <location>
        <begin position="60"/>
        <end position="549"/>
    </location>
</feature>
<dbReference type="Proteomes" id="UP000478008">
    <property type="component" value="Unassembled WGS sequence"/>
</dbReference>
<comment type="similarity">
    <text evidence="2">Belongs to the major facilitator superfamily.</text>
</comment>
<feature type="region of interest" description="Disordered" evidence="6">
    <location>
        <begin position="1"/>
        <end position="44"/>
    </location>
</feature>
<feature type="transmembrane region" description="Helical" evidence="7">
    <location>
        <begin position="352"/>
        <end position="376"/>
    </location>
</feature>
<feature type="transmembrane region" description="Helical" evidence="7">
    <location>
        <begin position="210"/>
        <end position="231"/>
    </location>
</feature>
<evidence type="ECO:0000313" key="9">
    <source>
        <dbReference type="EMBL" id="VUG17962.1"/>
    </source>
</evidence>
<dbReference type="InterPro" id="IPR011701">
    <property type="entry name" value="MFS"/>
</dbReference>
<dbReference type="PANTHER" id="PTHR23501">
    <property type="entry name" value="MAJOR FACILITATOR SUPERFAMILY"/>
    <property type="match status" value="1"/>
</dbReference>
<dbReference type="SUPFAM" id="SSF103473">
    <property type="entry name" value="MFS general substrate transporter"/>
    <property type="match status" value="1"/>
</dbReference>
<dbReference type="InterPro" id="IPR036259">
    <property type="entry name" value="MFS_trans_sf"/>
</dbReference>
<dbReference type="GO" id="GO:0022857">
    <property type="term" value="F:transmembrane transporter activity"/>
    <property type="evidence" value="ECO:0007669"/>
    <property type="project" value="InterPro"/>
</dbReference>
<evidence type="ECO:0000256" key="3">
    <source>
        <dbReference type="ARBA" id="ARBA00022692"/>
    </source>
</evidence>
<evidence type="ECO:0000256" key="4">
    <source>
        <dbReference type="ARBA" id="ARBA00022989"/>
    </source>
</evidence>
<comment type="subcellular location">
    <subcellularLocation>
        <location evidence="1">Membrane</location>
        <topology evidence="1">Multi-pass membrane protein</topology>
    </subcellularLocation>
</comment>
<evidence type="ECO:0000256" key="1">
    <source>
        <dbReference type="ARBA" id="ARBA00004141"/>
    </source>
</evidence>
<dbReference type="Gene3D" id="1.20.1720.10">
    <property type="entry name" value="Multidrug resistance protein D"/>
    <property type="match status" value="1"/>
</dbReference>
<dbReference type="GO" id="GO:0005886">
    <property type="term" value="C:plasma membrane"/>
    <property type="evidence" value="ECO:0007669"/>
    <property type="project" value="TreeGrafter"/>
</dbReference>
<keyword evidence="3 7" id="KW-0812">Transmembrane</keyword>
<evidence type="ECO:0000259" key="8">
    <source>
        <dbReference type="PROSITE" id="PS50850"/>
    </source>
</evidence>
<evidence type="ECO:0000256" key="2">
    <source>
        <dbReference type="ARBA" id="ARBA00008335"/>
    </source>
</evidence>
<feature type="transmembrane region" description="Helical" evidence="7">
    <location>
        <begin position="125"/>
        <end position="144"/>
    </location>
</feature>
<accession>A0A7D9GZL5</accession>
<feature type="transmembrane region" description="Helical" evidence="7">
    <location>
        <begin position="526"/>
        <end position="547"/>
    </location>
</feature>
<sequence length="557" mass="61247">MSQSFKSKQKMSTTIDTIEVDNEAKGENNNSNHQKFKESDAGDGTKREDHVLHGTKLWLCASSLLMCLFLVSLDQMITMAVLTTISEHFNEFNKFTWITAAFMMPLGCLSQFWARLSISFGRKWVMLIGVALFEIGSLVAGIASSMNMFIGGRAIQGAGGSCIQSLTMIIVTEITTIDNRAQLLACVSIVFIVASVLGPLIGGVFGTNVSWRWCFYINLCFGAVIVPLFYLSYKPTPPKGTFKSKMKTIDLLDNFLLVAGFVLVLIAISFGQTDSKWGTAKTISCFVIGGIIIIIFCYYNFTYCKYPVIPKNIMFNKHIFSAFMTYSFSYSVLMVMAQFLCMYAETVLGHNPLHTGFFIIPCAIATCGASVLNAFLIKKTRYIKPFCIFGAIILPISPGLCQLLKVKEHLGLIIGLEIILGVGDGFNFQGPILSANIHAPKDAGSTILTTALLNFGRSTMTAFFSEIGSAIYSACLKSSIKEIAPYIHETIIPLQTILLEPQLLQKLDAHDKQLILEKVTDALKNVFWFCTALACVSLVSAILLPSARVPPSEEVEK</sequence>